<dbReference type="NCBIfam" id="NF033483">
    <property type="entry name" value="PknB_PASTA_kin"/>
    <property type="match status" value="1"/>
</dbReference>
<keyword evidence="5 10" id="KW-0547">Nucleotide-binding</keyword>
<dbReference type="FunFam" id="3.30.200.20:FF:000035">
    <property type="entry name" value="Serine/threonine protein kinase Stk1"/>
    <property type="match status" value="1"/>
</dbReference>
<feature type="compositionally biased region" description="Basic and acidic residues" evidence="11">
    <location>
        <begin position="357"/>
        <end position="368"/>
    </location>
</feature>
<dbReference type="PANTHER" id="PTHR43289:SF6">
    <property type="entry name" value="SERINE_THREONINE-PROTEIN KINASE NEKL-3"/>
    <property type="match status" value="1"/>
</dbReference>
<protein>
    <recommendedName>
        <fullName evidence="1">non-specific serine/threonine protein kinase</fullName>
        <ecNumber evidence="1">2.7.11.1</ecNumber>
    </recommendedName>
</protein>
<feature type="transmembrane region" description="Helical" evidence="12">
    <location>
        <begin position="375"/>
        <end position="396"/>
    </location>
</feature>
<keyword evidence="16" id="KW-1185">Reference proteome</keyword>
<dbReference type="GO" id="GO:0005524">
    <property type="term" value="F:ATP binding"/>
    <property type="evidence" value="ECO:0007669"/>
    <property type="project" value="UniProtKB-UniRule"/>
</dbReference>
<dbReference type="SMART" id="SM00740">
    <property type="entry name" value="PASTA"/>
    <property type="match status" value="3"/>
</dbReference>
<dbReference type="Gene3D" id="3.30.10.20">
    <property type="match status" value="3"/>
</dbReference>
<proteinExistence type="predicted"/>
<evidence type="ECO:0000256" key="5">
    <source>
        <dbReference type="ARBA" id="ARBA00022741"/>
    </source>
</evidence>
<evidence type="ECO:0000256" key="8">
    <source>
        <dbReference type="ARBA" id="ARBA00047899"/>
    </source>
</evidence>
<dbReference type="PROSITE" id="PS00108">
    <property type="entry name" value="PROTEIN_KINASE_ST"/>
    <property type="match status" value="1"/>
</dbReference>
<keyword evidence="3" id="KW-0808">Transferase</keyword>
<dbReference type="InterPro" id="IPR017441">
    <property type="entry name" value="Protein_kinase_ATP_BS"/>
</dbReference>
<feature type="domain" description="PASTA" evidence="14">
    <location>
        <begin position="476"/>
        <end position="539"/>
    </location>
</feature>
<dbReference type="PROSITE" id="PS50011">
    <property type="entry name" value="PROTEIN_KINASE_DOM"/>
    <property type="match status" value="1"/>
</dbReference>
<dbReference type="PROSITE" id="PS00107">
    <property type="entry name" value="PROTEIN_KINASE_ATP"/>
    <property type="match status" value="1"/>
</dbReference>
<keyword evidence="4" id="KW-0677">Repeat</keyword>
<dbReference type="EMBL" id="JAAZSQ010000012">
    <property type="protein sequence ID" value="NKX55466.1"/>
    <property type="molecule type" value="Genomic_DNA"/>
</dbReference>
<evidence type="ECO:0000256" key="2">
    <source>
        <dbReference type="ARBA" id="ARBA00022527"/>
    </source>
</evidence>
<dbReference type="SMART" id="SM00220">
    <property type="entry name" value="S_TKc"/>
    <property type="match status" value="1"/>
</dbReference>
<evidence type="ECO:0000259" key="13">
    <source>
        <dbReference type="PROSITE" id="PS50011"/>
    </source>
</evidence>
<evidence type="ECO:0000256" key="12">
    <source>
        <dbReference type="SAM" id="Phobius"/>
    </source>
</evidence>
<evidence type="ECO:0000256" key="10">
    <source>
        <dbReference type="PROSITE-ProRule" id="PRU10141"/>
    </source>
</evidence>
<dbReference type="GO" id="GO:0045717">
    <property type="term" value="P:negative regulation of fatty acid biosynthetic process"/>
    <property type="evidence" value="ECO:0007669"/>
    <property type="project" value="UniProtKB-ARBA"/>
</dbReference>
<evidence type="ECO:0000313" key="16">
    <source>
        <dbReference type="Proteomes" id="UP000544090"/>
    </source>
</evidence>
<keyword evidence="2" id="KW-0723">Serine/threonine-protein kinase</keyword>
<dbReference type="InterPro" id="IPR011009">
    <property type="entry name" value="Kinase-like_dom_sf"/>
</dbReference>
<evidence type="ECO:0000256" key="4">
    <source>
        <dbReference type="ARBA" id="ARBA00022737"/>
    </source>
</evidence>
<evidence type="ECO:0000256" key="9">
    <source>
        <dbReference type="ARBA" id="ARBA00048679"/>
    </source>
</evidence>
<evidence type="ECO:0000256" key="3">
    <source>
        <dbReference type="ARBA" id="ARBA00022679"/>
    </source>
</evidence>
<evidence type="ECO:0000259" key="14">
    <source>
        <dbReference type="PROSITE" id="PS51178"/>
    </source>
</evidence>
<evidence type="ECO:0000256" key="11">
    <source>
        <dbReference type="SAM" id="MobiDB-lite"/>
    </source>
</evidence>
<feature type="domain" description="PASTA" evidence="14">
    <location>
        <begin position="404"/>
        <end position="470"/>
    </location>
</feature>
<dbReference type="Pfam" id="PF03793">
    <property type="entry name" value="PASTA"/>
    <property type="match status" value="3"/>
</dbReference>
<feature type="compositionally biased region" description="Acidic residues" evidence="11">
    <location>
        <begin position="326"/>
        <end position="335"/>
    </location>
</feature>
<evidence type="ECO:0000256" key="7">
    <source>
        <dbReference type="ARBA" id="ARBA00022840"/>
    </source>
</evidence>
<dbReference type="Pfam" id="PF00069">
    <property type="entry name" value="Pkinase"/>
    <property type="match status" value="1"/>
</dbReference>
<keyword evidence="12" id="KW-0472">Membrane</keyword>
<comment type="catalytic activity">
    <reaction evidence="9">
        <text>L-seryl-[protein] + ATP = O-phospho-L-seryl-[protein] + ADP + H(+)</text>
        <dbReference type="Rhea" id="RHEA:17989"/>
        <dbReference type="Rhea" id="RHEA-COMP:9863"/>
        <dbReference type="Rhea" id="RHEA-COMP:11604"/>
        <dbReference type="ChEBI" id="CHEBI:15378"/>
        <dbReference type="ChEBI" id="CHEBI:29999"/>
        <dbReference type="ChEBI" id="CHEBI:30616"/>
        <dbReference type="ChEBI" id="CHEBI:83421"/>
        <dbReference type="ChEBI" id="CHEBI:456216"/>
        <dbReference type="EC" id="2.7.11.1"/>
    </reaction>
</comment>
<sequence>MNSPQILNGRYEVGELIGRGGMADVYLGRDIRLGRSVAIKQLRPDLARDPMFQSRFRREAQAVAGLNHPAIVAVYDTGEYEVPGGYHVSAPFIVMEYVSGRTLRELIKAGDLTCDQAVDYALGVLSALEYSHRSGIVHRDIKPANVMVTPRGDVKVMDFGIARALADSAATMTQTQAILGTAQYLSPEQARGEAVDARSDLYSAGCLLYEMLAGRPPFVGDSPVSVAYQHVRELPEPPSRHNPDVSPALDSVLARALQKDKADRFQDAASFSAALRAAGAGIPLADEDAGTTQALPTQSPATSQLTAAGPAVLAASRPYRSAPEQDPAEDYDDESGGGVDDPDHGQDFDPEDLQEDPDFRHDEDPDAARRTRRRAWIVTLMVALLLVLGAGAFFLVNLVQENARPELVAVPAVAGMDQTEAANVIFNADLRPRILQEYSDDVDAGLAIRTDPDTGEQAPVDSEVRIYISQGREFITIPKDLTGRTEGEVRDRLRELGLVPGSSKEANSAKTPRGGVVSLDPAPGERVRAGSTVDLMISTGQVTVPQLLEKSEQEAIKLLEDPAVDLPYQVQPVENSVVEPGTVTAQSHPAGSDVEQGTLITIAVSVEPQEPEPSDPPSDNGNGNGGGNGNGNDDEGGEGRGRDGDD</sequence>
<dbReference type="Gene3D" id="3.30.200.20">
    <property type="entry name" value="Phosphorylase Kinase, domain 1"/>
    <property type="match status" value="1"/>
</dbReference>
<keyword evidence="12" id="KW-1133">Transmembrane helix</keyword>
<organism evidence="15 16">
    <name type="scientific">Arthrobacter mobilis</name>
    <dbReference type="NCBI Taxonomy" id="2724944"/>
    <lineage>
        <taxon>Bacteria</taxon>
        <taxon>Bacillati</taxon>
        <taxon>Actinomycetota</taxon>
        <taxon>Actinomycetes</taxon>
        <taxon>Micrococcales</taxon>
        <taxon>Micrococcaceae</taxon>
        <taxon>Arthrobacter</taxon>
    </lineage>
</organism>
<dbReference type="Proteomes" id="UP000544090">
    <property type="component" value="Unassembled WGS sequence"/>
</dbReference>
<accession>A0A7X6HEA3</accession>
<keyword evidence="6 15" id="KW-0418">Kinase</keyword>
<dbReference type="GO" id="GO:0004674">
    <property type="term" value="F:protein serine/threonine kinase activity"/>
    <property type="evidence" value="ECO:0007669"/>
    <property type="project" value="UniProtKB-KW"/>
</dbReference>
<dbReference type="InterPro" id="IPR005543">
    <property type="entry name" value="PASTA_dom"/>
</dbReference>
<name>A0A7X6HEA3_9MICC</name>
<evidence type="ECO:0000256" key="6">
    <source>
        <dbReference type="ARBA" id="ARBA00022777"/>
    </source>
</evidence>
<dbReference type="CDD" id="cd14014">
    <property type="entry name" value="STKc_PknB_like"/>
    <property type="match status" value="1"/>
</dbReference>
<dbReference type="SUPFAM" id="SSF56112">
    <property type="entry name" value="Protein kinase-like (PK-like)"/>
    <property type="match status" value="1"/>
</dbReference>
<dbReference type="AlphaFoldDB" id="A0A7X6HEA3"/>
<reference evidence="15 16" key="1">
    <citation type="submission" date="2020-04" db="EMBL/GenBank/DDBJ databases">
        <title>Arthrobacter sp. nov.</title>
        <authorList>
            <person name="Liu S."/>
        </authorList>
    </citation>
    <scope>NUCLEOTIDE SEQUENCE [LARGE SCALE GENOMIC DNA]</scope>
    <source>
        <strain evidence="15 16">E918</strain>
    </source>
</reference>
<dbReference type="EC" id="2.7.11.1" evidence="1"/>
<dbReference type="InterPro" id="IPR000719">
    <property type="entry name" value="Prot_kinase_dom"/>
</dbReference>
<feature type="domain" description="Protein kinase" evidence="13">
    <location>
        <begin position="11"/>
        <end position="276"/>
    </location>
</feature>
<feature type="domain" description="PASTA" evidence="14">
    <location>
        <begin position="540"/>
        <end position="606"/>
    </location>
</feature>
<feature type="region of interest" description="Disordered" evidence="11">
    <location>
        <begin position="604"/>
        <end position="646"/>
    </location>
</feature>
<dbReference type="PANTHER" id="PTHR43289">
    <property type="entry name" value="MITOGEN-ACTIVATED PROTEIN KINASE KINASE KINASE 20-RELATED"/>
    <property type="match status" value="1"/>
</dbReference>
<keyword evidence="7 10" id="KW-0067">ATP-binding</keyword>
<feature type="compositionally biased region" description="Basic and acidic residues" evidence="11">
    <location>
        <begin position="637"/>
        <end position="646"/>
    </location>
</feature>
<comment type="caution">
    <text evidence="15">The sequence shown here is derived from an EMBL/GenBank/DDBJ whole genome shotgun (WGS) entry which is preliminary data.</text>
</comment>
<feature type="region of interest" description="Disordered" evidence="11">
    <location>
        <begin position="317"/>
        <end position="368"/>
    </location>
</feature>
<evidence type="ECO:0000256" key="1">
    <source>
        <dbReference type="ARBA" id="ARBA00012513"/>
    </source>
</evidence>
<dbReference type="CDD" id="cd06577">
    <property type="entry name" value="PASTA_pknB"/>
    <property type="match status" value="3"/>
</dbReference>
<keyword evidence="12" id="KW-0812">Transmembrane</keyword>
<gene>
    <name evidence="15" type="primary">pknB</name>
    <name evidence="15" type="ORF">HGG74_13145</name>
</gene>
<comment type="catalytic activity">
    <reaction evidence="8">
        <text>L-threonyl-[protein] + ATP = O-phospho-L-threonyl-[protein] + ADP + H(+)</text>
        <dbReference type="Rhea" id="RHEA:46608"/>
        <dbReference type="Rhea" id="RHEA-COMP:11060"/>
        <dbReference type="Rhea" id="RHEA-COMP:11605"/>
        <dbReference type="ChEBI" id="CHEBI:15378"/>
        <dbReference type="ChEBI" id="CHEBI:30013"/>
        <dbReference type="ChEBI" id="CHEBI:30616"/>
        <dbReference type="ChEBI" id="CHEBI:61977"/>
        <dbReference type="ChEBI" id="CHEBI:456216"/>
        <dbReference type="EC" id="2.7.11.1"/>
    </reaction>
</comment>
<dbReference type="InterPro" id="IPR008271">
    <property type="entry name" value="Ser/Thr_kinase_AS"/>
</dbReference>
<dbReference type="FunFam" id="1.10.510.10:FF:000021">
    <property type="entry name" value="Serine/threonine protein kinase"/>
    <property type="match status" value="1"/>
</dbReference>
<feature type="binding site" evidence="10">
    <location>
        <position position="40"/>
    </location>
    <ligand>
        <name>ATP</name>
        <dbReference type="ChEBI" id="CHEBI:30616"/>
    </ligand>
</feature>
<dbReference type="Gene3D" id="1.10.510.10">
    <property type="entry name" value="Transferase(Phosphotransferase) domain 1"/>
    <property type="match status" value="1"/>
</dbReference>
<dbReference type="PROSITE" id="PS51178">
    <property type="entry name" value="PASTA"/>
    <property type="match status" value="3"/>
</dbReference>
<evidence type="ECO:0000313" key="15">
    <source>
        <dbReference type="EMBL" id="NKX55466.1"/>
    </source>
</evidence>